<dbReference type="SUPFAM" id="SSF82866">
    <property type="entry name" value="Multidrug efflux transporter AcrB transmembrane domain"/>
    <property type="match status" value="2"/>
</dbReference>
<dbReference type="Gene3D" id="3.30.2090.10">
    <property type="entry name" value="Multidrug efflux transporter AcrB TolC docking domain, DN and DC subdomains"/>
    <property type="match status" value="2"/>
</dbReference>
<dbReference type="PANTHER" id="PTHR32063">
    <property type="match status" value="1"/>
</dbReference>
<name>A0ABU0MQG0_9PROT</name>
<dbReference type="SUPFAM" id="SSF82693">
    <property type="entry name" value="Multidrug efflux transporter AcrB pore domain, PN1, PN2, PC1 and PC2 subdomains"/>
    <property type="match status" value="3"/>
</dbReference>
<sequence>MALPLPSLSNPFIRRPVGTSLLMLGLMILGLVAYRFLPVAPLPQVEFPTIVVTASLPGASPDTMAASVATPLERRLSRIAGISEMTSNSKLGSTSVVVQFDLDRDVETAARDVQAAINAAGGDLPADLPNPPTLRRINPADAPVMTLAMTSTTLDPAELYTLADTIIGQRLSQIEGVAQVSINGAEKTAVRVRVNAAAAANMGVSLETIRSAISQANANGPKGSFDGAAQSWSIGASDQLFGADAYRRLIVTEKNGATIRLGDVAEVVEAPENSRTAAWQDGQRAVLINIQKQPGSNVVETVDRIRAELPTLRGWMPPGVQLSVRTDRTPTIRASIDDVQKTLAITVALVVMVMALFLRRLWATLIPAASVPLSLAGTFAVMWTVGYSLDNFSLMALTISVGFVVDDAIVVIENIVRHIERGATPFEAAVKGTRQVAFTVVSISLSLVAVFIPILFMGGIQGRLFREFAVVLAVAIAVSAAVSLTLTPMMCAHLLEPEGERKLPGRAARALQWLGDRLFGLYADGLDWVLAHRRTMLAVTVAIAGGTVWLYGQVPKGFVPQQDTGLLMGFSDPPPDISFRAMVTRQRALQDAVAGDPSVESVGGTIGGGGPGGSYSGQIYIALKPRSERPDLQTVTQQLRQRAARVPGVQLYLMPVQDIRSGGFQGRSQYRYSLQDSDIGALNEWAPKLVDKMRTLPELVDVANDRQNGGIQANVIVDRDAASRLGVSLSGLESTLYDAFGQRQVSTMYLMQNQHKVVLEVDPKEALGPDDLKRIHVPGRDGMVPLSAVSQVVIGNQASSIQHQSGFPVANLTFDLAPGVSLSQATEVIQRASEDIGMPASIRAGFQGDAKAFQDSSSSQPLLILAALITIYIVLGVLYESLIHPLTILSTLPSAGLGALIALVVTGYDLSVVALIGIILLIGIVKKNAIMMIDFALEAERTRGLPPLEAIREAGLVRFRPIMMTTMAAVLGAVPLAVDYGTGGEIRRPLGIAIIGGLLVSQMLTLYTTPVVYLTLERLAVRRRRRHALTAPGTAPGSAPGATPAE</sequence>
<comment type="caution">
    <text evidence="2">The sequence shown here is derived from an EMBL/GenBank/DDBJ whole genome shotgun (WGS) entry which is preliminary data.</text>
</comment>
<feature type="transmembrane region" description="Helical" evidence="1">
    <location>
        <begin position="899"/>
        <end position="925"/>
    </location>
</feature>
<dbReference type="PANTHER" id="PTHR32063:SF78">
    <property type="entry name" value="ACRB_ACRD_ACRF FAMILY PROTEIN"/>
    <property type="match status" value="1"/>
</dbReference>
<dbReference type="InterPro" id="IPR027463">
    <property type="entry name" value="AcrB_DN_DC_subdom"/>
</dbReference>
<dbReference type="Gene3D" id="3.30.70.1430">
    <property type="entry name" value="Multidrug efflux transporter AcrB pore domain"/>
    <property type="match status" value="2"/>
</dbReference>
<keyword evidence="1" id="KW-0812">Transmembrane</keyword>
<feature type="transmembrane region" description="Helical" evidence="1">
    <location>
        <begin position="861"/>
        <end position="879"/>
    </location>
</feature>
<keyword evidence="1" id="KW-0472">Membrane</keyword>
<keyword evidence="1" id="KW-1133">Transmembrane helix</keyword>
<proteinExistence type="predicted"/>
<dbReference type="Pfam" id="PF00873">
    <property type="entry name" value="ACR_tran"/>
    <property type="match status" value="1"/>
</dbReference>
<dbReference type="SUPFAM" id="SSF82714">
    <property type="entry name" value="Multidrug efflux transporter AcrB TolC docking domain, DN and DC subdomains"/>
    <property type="match status" value="2"/>
</dbReference>
<feature type="transmembrane region" description="Helical" evidence="1">
    <location>
        <begin position="392"/>
        <end position="416"/>
    </location>
</feature>
<dbReference type="Proteomes" id="UP001244552">
    <property type="component" value="Unassembled WGS sequence"/>
</dbReference>
<accession>A0ABU0MQG0</accession>
<dbReference type="InterPro" id="IPR001036">
    <property type="entry name" value="Acrflvin-R"/>
</dbReference>
<protein>
    <submittedName>
        <fullName evidence="2">Multidrug efflux pump</fullName>
    </submittedName>
</protein>
<feature type="transmembrane region" description="Helical" evidence="1">
    <location>
        <begin position="961"/>
        <end position="978"/>
    </location>
</feature>
<dbReference type="PRINTS" id="PR00702">
    <property type="entry name" value="ACRIFLAVINRP"/>
</dbReference>
<dbReference type="EMBL" id="JAUSVU010000020">
    <property type="protein sequence ID" value="MDQ0535721.1"/>
    <property type="molecule type" value="Genomic_DNA"/>
</dbReference>
<feature type="transmembrane region" description="Helical" evidence="1">
    <location>
        <begin position="365"/>
        <end position="386"/>
    </location>
</feature>
<dbReference type="Gene3D" id="1.20.1640.10">
    <property type="entry name" value="Multidrug efflux transporter AcrB transmembrane domain"/>
    <property type="match status" value="2"/>
</dbReference>
<dbReference type="Gene3D" id="3.30.70.1320">
    <property type="entry name" value="Multidrug efflux transporter AcrB pore domain like"/>
    <property type="match status" value="1"/>
</dbReference>
<evidence type="ECO:0000256" key="1">
    <source>
        <dbReference type="SAM" id="Phobius"/>
    </source>
</evidence>
<evidence type="ECO:0000313" key="3">
    <source>
        <dbReference type="Proteomes" id="UP001244552"/>
    </source>
</evidence>
<keyword evidence="3" id="KW-1185">Reference proteome</keyword>
<feature type="transmembrane region" description="Helical" evidence="1">
    <location>
        <begin position="468"/>
        <end position="495"/>
    </location>
</feature>
<gene>
    <name evidence="2" type="ORF">QO018_004605</name>
</gene>
<feature type="transmembrane region" description="Helical" evidence="1">
    <location>
        <begin position="990"/>
        <end position="1016"/>
    </location>
</feature>
<reference evidence="2 3" key="1">
    <citation type="submission" date="2023-07" db="EMBL/GenBank/DDBJ databases">
        <title>Genomic Encyclopedia of Type Strains, Phase IV (KMG-IV): sequencing the most valuable type-strain genomes for metagenomic binning, comparative biology and taxonomic classification.</title>
        <authorList>
            <person name="Goeker M."/>
        </authorList>
    </citation>
    <scope>NUCLEOTIDE SEQUENCE [LARGE SCALE GENOMIC DNA]</scope>
    <source>
        <strain evidence="2 3">DSM 19922</strain>
    </source>
</reference>
<organism evidence="2 3">
    <name type="scientific">Azospirillum picis</name>
    <dbReference type="NCBI Taxonomy" id="488438"/>
    <lineage>
        <taxon>Bacteria</taxon>
        <taxon>Pseudomonadati</taxon>
        <taxon>Pseudomonadota</taxon>
        <taxon>Alphaproteobacteria</taxon>
        <taxon>Rhodospirillales</taxon>
        <taxon>Azospirillaceae</taxon>
        <taxon>Azospirillum</taxon>
    </lineage>
</organism>
<dbReference type="Gene3D" id="3.30.70.1440">
    <property type="entry name" value="Multidrug efflux transporter AcrB pore domain"/>
    <property type="match status" value="1"/>
</dbReference>
<dbReference type="RefSeq" id="WP_209987569.1">
    <property type="nucleotide sequence ID" value="NZ_JAGINO010000022.1"/>
</dbReference>
<evidence type="ECO:0000313" key="2">
    <source>
        <dbReference type="EMBL" id="MDQ0535721.1"/>
    </source>
</evidence>
<feature type="transmembrane region" description="Helical" evidence="1">
    <location>
        <begin position="436"/>
        <end position="456"/>
    </location>
</feature>
<feature type="transmembrane region" description="Helical" evidence="1">
    <location>
        <begin position="21"/>
        <end position="37"/>
    </location>
</feature>